<dbReference type="OrthoDB" id="4678170at2"/>
<feature type="domain" description="Thiopeptide-type bacteriocin biosynthesis" evidence="1">
    <location>
        <begin position="57"/>
        <end position="304"/>
    </location>
</feature>
<sequence>MPAHRLNPDTKALADRVEELISGKADTSPVPADLAEAVDIYREAGRVALHRRQEHAWFQAHVTPLDWTTAERVFATHITPRLDELVQGQMTWWFLRKHPCWRIRVHTSNHTAATSLFDELATSGAIAEWRPGIYEPEAAAFGGPTGMDIVHDLFCADSHCALAMFLRDSPDLGRRELSLLLVRALQQHAGLDWFEAADVFARVAQMRPIPADADRIDALAMTMKPLLTVSVTNGAPFTDAATAAYAEPWIAAFAQAGQKLYDAAATNRLDRGLRAVLAQIVIFHWNRLGLSAAAQSILAQAAKAAILPRS</sequence>
<evidence type="ECO:0000313" key="3">
    <source>
        <dbReference type="Proteomes" id="UP000198415"/>
    </source>
</evidence>
<dbReference type="RefSeq" id="WP_089298711.1">
    <property type="nucleotide sequence ID" value="NZ_BOMU01000113.1"/>
</dbReference>
<gene>
    <name evidence="2" type="ORF">SAMN06264365_13129</name>
</gene>
<dbReference type="InterPro" id="IPR023809">
    <property type="entry name" value="Thiopep_bacteriocin_synth_dom"/>
</dbReference>
<evidence type="ECO:0000313" key="2">
    <source>
        <dbReference type="EMBL" id="SNS97560.1"/>
    </source>
</evidence>
<dbReference type="AlphaFoldDB" id="A0A239IV87"/>
<organism evidence="2 3">
    <name type="scientific">Actinoplanes regularis</name>
    <dbReference type="NCBI Taxonomy" id="52697"/>
    <lineage>
        <taxon>Bacteria</taxon>
        <taxon>Bacillati</taxon>
        <taxon>Actinomycetota</taxon>
        <taxon>Actinomycetes</taxon>
        <taxon>Micromonosporales</taxon>
        <taxon>Micromonosporaceae</taxon>
        <taxon>Actinoplanes</taxon>
    </lineage>
</organism>
<protein>
    <submittedName>
        <fullName evidence="2">Thiopeptide-type bacteriocin biosynthesis domain-containing protein</fullName>
    </submittedName>
</protein>
<name>A0A239IV87_9ACTN</name>
<evidence type="ECO:0000259" key="1">
    <source>
        <dbReference type="Pfam" id="PF14028"/>
    </source>
</evidence>
<dbReference type="NCBIfam" id="TIGR03891">
    <property type="entry name" value="thiopep_ocin"/>
    <property type="match status" value="1"/>
</dbReference>
<dbReference type="EMBL" id="FZNR01000031">
    <property type="protein sequence ID" value="SNS97560.1"/>
    <property type="molecule type" value="Genomic_DNA"/>
</dbReference>
<accession>A0A239IV87</accession>
<keyword evidence="3" id="KW-1185">Reference proteome</keyword>
<dbReference type="Pfam" id="PF14028">
    <property type="entry name" value="Lant_dehydr_C"/>
    <property type="match status" value="1"/>
</dbReference>
<reference evidence="2 3" key="1">
    <citation type="submission" date="2017-06" db="EMBL/GenBank/DDBJ databases">
        <authorList>
            <person name="Kim H.J."/>
            <person name="Triplett B.A."/>
        </authorList>
    </citation>
    <scope>NUCLEOTIDE SEQUENCE [LARGE SCALE GENOMIC DNA]</scope>
    <source>
        <strain evidence="2 3">DSM 43151</strain>
    </source>
</reference>
<proteinExistence type="predicted"/>
<dbReference type="Proteomes" id="UP000198415">
    <property type="component" value="Unassembled WGS sequence"/>
</dbReference>